<protein>
    <submittedName>
        <fullName evidence="1">Phycocyanin alpha-subunit phycocyanobilin lyase</fullName>
    </submittedName>
</protein>
<dbReference type="Gene3D" id="1.25.10.10">
    <property type="entry name" value="Leucine-rich Repeat Variant"/>
    <property type="match status" value="2"/>
</dbReference>
<dbReference type="Proteomes" id="UP000252355">
    <property type="component" value="Unassembled WGS sequence"/>
</dbReference>
<dbReference type="GO" id="GO:0016491">
    <property type="term" value="F:oxidoreductase activity"/>
    <property type="evidence" value="ECO:0007669"/>
    <property type="project" value="TreeGrafter"/>
</dbReference>
<evidence type="ECO:0000313" key="1">
    <source>
        <dbReference type="EMBL" id="RCK78895.1"/>
    </source>
</evidence>
<evidence type="ECO:0000313" key="2">
    <source>
        <dbReference type="Proteomes" id="UP000252355"/>
    </source>
</evidence>
<dbReference type="SUPFAM" id="SSF48452">
    <property type="entry name" value="TPR-like"/>
    <property type="match status" value="1"/>
</dbReference>
<dbReference type="InterPro" id="IPR011990">
    <property type="entry name" value="TPR-like_helical_dom_sf"/>
</dbReference>
<gene>
    <name evidence="1" type="ORF">OZSIB_1045</name>
</gene>
<keyword evidence="1" id="KW-0456">Lyase</keyword>
<proteinExistence type="predicted"/>
<sequence>MASDAFPHNPRERLYDPDPATRRMAVAAIAREPLPEDREFFEETLFSSDTATALLAHLGLRALAPPPASLDQTWRETFAESVELLVQRASSGPVQLRVAALQALAFAPEGLTVALVDRVLQSLTDAATVETGLWREAPTLPLVQVRRSLDLPEGFALLLSALPLGKERIQLLRRELGRKESHRLLPVLIALQLMPVPELTDQVLACVRSGEPRVAIEAARALLACGGKKVYLMILSLLKETVDPRKKAGLLPLAAQTGRREVWQVLLSHLRHSSPIVRRAAVVAVASFPGLATDKTAALAPLLKDKEAGVACEAARFLWQLGSMEALTLLEDHFRRGDPHQRAVAAELLGELPAETAAPILIEEFGKERHGDVIRQIILSLRRLLPQLAPSSGLCDRLLPVLRRLLGSTDPFNRSQAAVLAGILGAPAEDLLLSAIEKPEHPHVLASLLAGLGRIGHGRLLVLARFHDHPDPRVRANLMTALLSAGPGAIPYLTTALKDPSPRVGAAAAHSLFMLGQVEVVAVLNRMLLVPSPVSVLAACHALGRLLRVQVATLPSDHPLALTLGRRARTKVAADPVDGPALLRAPELPRVFEELALARGDREKTAWVLENHLKANPASPALRRMLASVWAVQGKAEPALSLLETCLRDHPGVLADLLDAYRLSLMVGDLPRAEAYGQRVQGMYRRILDACLDLCQNLRGRGTEAMLERLHSLSSPSMNIYAAMIQLKALQGDTETVLELLTEILLARPANGVVAQKLANLLPESLGDLRQALFTYVQSLPVAPASAGDA</sequence>
<dbReference type="PANTHER" id="PTHR12697:SF5">
    <property type="entry name" value="DEOXYHYPUSINE HYDROXYLASE"/>
    <property type="match status" value="1"/>
</dbReference>
<dbReference type="PANTHER" id="PTHR12697">
    <property type="entry name" value="PBS LYASE HEAT-LIKE PROTEIN"/>
    <property type="match status" value="1"/>
</dbReference>
<dbReference type="AlphaFoldDB" id="A0A367ZLB8"/>
<name>A0A367ZLB8_9BACT</name>
<dbReference type="Gene3D" id="1.25.40.10">
    <property type="entry name" value="Tetratricopeptide repeat domain"/>
    <property type="match status" value="1"/>
</dbReference>
<dbReference type="InterPro" id="IPR011989">
    <property type="entry name" value="ARM-like"/>
</dbReference>
<organism evidence="1 2">
    <name type="scientific">Candidatus Ozemobacter sibiricus</name>
    <dbReference type="NCBI Taxonomy" id="2268124"/>
    <lineage>
        <taxon>Bacteria</taxon>
        <taxon>Candidatus Ozemobacteria</taxon>
        <taxon>Candidatus Ozemobacterales</taxon>
        <taxon>Candidatus Ozemobacteraceae</taxon>
        <taxon>Candidatus Ozemobacter</taxon>
    </lineage>
</organism>
<dbReference type="InterPro" id="IPR004155">
    <property type="entry name" value="PBS_lyase_HEAT"/>
</dbReference>
<reference evidence="1 2" key="1">
    <citation type="submission" date="2018-05" db="EMBL/GenBank/DDBJ databases">
        <title>A metagenomic window into the 2 km-deep terrestrial subsurface aquifer revealed taxonomically and functionally diverse microbial community comprising novel uncultured bacterial lineages.</title>
        <authorList>
            <person name="Kadnikov V.V."/>
            <person name="Mardanov A.V."/>
            <person name="Beletsky A.V."/>
            <person name="Banks D."/>
            <person name="Pimenov N.V."/>
            <person name="Frank Y.A."/>
            <person name="Karnachuk O.V."/>
            <person name="Ravin N.V."/>
        </authorList>
    </citation>
    <scope>NUCLEOTIDE SEQUENCE [LARGE SCALE GENOMIC DNA]</scope>
    <source>
        <strain evidence="1">BY5</strain>
    </source>
</reference>
<dbReference type="InterPro" id="IPR016024">
    <property type="entry name" value="ARM-type_fold"/>
</dbReference>
<dbReference type="EMBL" id="QOQW01000018">
    <property type="protein sequence ID" value="RCK78895.1"/>
    <property type="molecule type" value="Genomic_DNA"/>
</dbReference>
<dbReference type="SUPFAM" id="SSF48371">
    <property type="entry name" value="ARM repeat"/>
    <property type="match status" value="2"/>
</dbReference>
<comment type="caution">
    <text evidence="1">The sequence shown here is derived from an EMBL/GenBank/DDBJ whole genome shotgun (WGS) entry which is preliminary data.</text>
</comment>
<dbReference type="Pfam" id="PF13646">
    <property type="entry name" value="HEAT_2"/>
    <property type="match status" value="2"/>
</dbReference>
<dbReference type="GO" id="GO:0016829">
    <property type="term" value="F:lyase activity"/>
    <property type="evidence" value="ECO:0007669"/>
    <property type="project" value="UniProtKB-KW"/>
</dbReference>
<accession>A0A367ZLB8</accession>
<dbReference type="SMART" id="SM00567">
    <property type="entry name" value="EZ_HEAT"/>
    <property type="match status" value="7"/>
</dbReference>